<dbReference type="EMBL" id="JARQWQ010000016">
    <property type="protein sequence ID" value="KAK2566632.1"/>
    <property type="molecule type" value="Genomic_DNA"/>
</dbReference>
<dbReference type="SMART" id="SM00389">
    <property type="entry name" value="HOX"/>
    <property type="match status" value="1"/>
</dbReference>
<dbReference type="InterPro" id="IPR001356">
    <property type="entry name" value="HD"/>
</dbReference>
<protein>
    <submittedName>
        <fullName evidence="8">Homeobox protein PKNOX2</fullName>
    </submittedName>
</protein>
<keyword evidence="9" id="KW-1185">Reference proteome</keyword>
<gene>
    <name evidence="8" type="ORF">P5673_009284</name>
</gene>
<proteinExistence type="inferred from homology"/>
<feature type="compositionally biased region" description="Polar residues" evidence="6">
    <location>
        <begin position="309"/>
        <end position="329"/>
    </location>
</feature>
<evidence type="ECO:0000256" key="1">
    <source>
        <dbReference type="ARBA" id="ARBA00009661"/>
    </source>
</evidence>
<feature type="region of interest" description="Disordered" evidence="6">
    <location>
        <begin position="309"/>
        <end position="348"/>
    </location>
</feature>
<dbReference type="InterPro" id="IPR009057">
    <property type="entry name" value="Homeodomain-like_sf"/>
</dbReference>
<reference evidence="8" key="2">
    <citation type="journal article" date="2023" name="Science">
        <title>Genomic signatures of disease resistance in endangered staghorn corals.</title>
        <authorList>
            <person name="Vollmer S.V."/>
            <person name="Selwyn J.D."/>
            <person name="Despard B.A."/>
            <person name="Roesel C.L."/>
        </authorList>
    </citation>
    <scope>NUCLEOTIDE SEQUENCE</scope>
    <source>
        <strain evidence="8">K2</strain>
    </source>
</reference>
<organism evidence="8 9">
    <name type="scientific">Acropora cervicornis</name>
    <name type="common">Staghorn coral</name>
    <dbReference type="NCBI Taxonomy" id="6130"/>
    <lineage>
        <taxon>Eukaryota</taxon>
        <taxon>Metazoa</taxon>
        <taxon>Cnidaria</taxon>
        <taxon>Anthozoa</taxon>
        <taxon>Hexacorallia</taxon>
        <taxon>Scleractinia</taxon>
        <taxon>Astrocoeniina</taxon>
        <taxon>Acroporidae</taxon>
        <taxon>Acropora</taxon>
    </lineage>
</organism>
<evidence type="ECO:0000256" key="2">
    <source>
        <dbReference type="ARBA" id="ARBA00023125"/>
    </source>
</evidence>
<evidence type="ECO:0000256" key="6">
    <source>
        <dbReference type="SAM" id="MobiDB-lite"/>
    </source>
</evidence>
<comment type="caution">
    <text evidence="8">The sequence shown here is derived from an EMBL/GenBank/DDBJ whole genome shotgun (WGS) entry which is preliminary data.</text>
</comment>
<dbReference type="PROSITE" id="PS50071">
    <property type="entry name" value="HOMEOBOX_2"/>
    <property type="match status" value="1"/>
</dbReference>
<dbReference type="CDD" id="cd00086">
    <property type="entry name" value="homeodomain"/>
    <property type="match status" value="1"/>
</dbReference>
<feature type="DNA-binding region" description="Homeobox" evidence="5">
    <location>
        <begin position="346"/>
        <end position="408"/>
    </location>
</feature>
<evidence type="ECO:0000256" key="4">
    <source>
        <dbReference type="ARBA" id="ARBA00023242"/>
    </source>
</evidence>
<sequence length="637" mass="68794">MEGLANRVQPHMLQAQQNSAGTPHYGGITIQQTQAEKMPPTYEEAQLAVQAVDMQQITNMEAEKQAIYRHPLLPLLARLFENCEQSTQTCEATPANSFDNEIKNGILQMNREGKPFYTDDRELDNLMVKAIQVLRIHLLELEKVNELCKDFCQRYIACLKGKMQSENLLRSPLQTTYSPAVNVMNTNVQPQTPTTPIQAQQTAFVPQPQQQITYYATPVVTPCTVANVTPAASVIGPPLQQQVATVTYVPQGVAPGQQIVIAQVPQSVTQQPVVQTTVAYSSIPSTVTYTSVSPNVTYVNAPTIETITPARPQTASSGDESPTEITVPSSVPLPALDSPTEVTDKKRTRRGVLPKQATNIMKTWLFQHLVHPYPTEDEKRAIAAQTNLTILQVNNWFINARRRILQPMLDASNPEGPKAKKSKIQSRPAQRFWPENLVPSQFNTIPIAPAPVTVQAVMQGAVQMQQVPPGTAVAVAPGTALPTTITIPNVQGTTVIPGTVTLQQQQQQTGTPSTVVVVTLPPSGSHINTVTAAESSSVDTTRQTIIAPVVSSHVESVAVSSLSPMYSNIQQGSPSLQNSPLPTMVQNGSMGGREGNLVGSPHHIPVSSVSMSGVQDNLVGVTAISLENAAVSRSRVN</sequence>
<dbReference type="Gene3D" id="1.10.10.60">
    <property type="entry name" value="Homeodomain-like"/>
    <property type="match status" value="1"/>
</dbReference>
<dbReference type="InterPro" id="IPR008422">
    <property type="entry name" value="KN_HD"/>
</dbReference>
<evidence type="ECO:0000259" key="7">
    <source>
        <dbReference type="PROSITE" id="PS50071"/>
    </source>
</evidence>
<dbReference type="Proteomes" id="UP001249851">
    <property type="component" value="Unassembled WGS sequence"/>
</dbReference>
<keyword evidence="2 5" id="KW-0238">DNA-binding</keyword>
<dbReference type="Pfam" id="PF16493">
    <property type="entry name" value="Meis_PKNOX_N"/>
    <property type="match status" value="1"/>
</dbReference>
<dbReference type="InterPro" id="IPR050224">
    <property type="entry name" value="TALE_homeobox"/>
</dbReference>
<name>A0AAD9QSA8_ACRCE</name>
<dbReference type="SUPFAM" id="SSF46689">
    <property type="entry name" value="Homeodomain-like"/>
    <property type="match status" value="1"/>
</dbReference>
<keyword evidence="3 5" id="KW-0371">Homeobox</keyword>
<dbReference type="InterPro" id="IPR032453">
    <property type="entry name" value="PKNOX/Meis_N"/>
</dbReference>
<keyword evidence="4 5" id="KW-0539">Nucleus</keyword>
<dbReference type="FunFam" id="1.10.10.60:FF:000004">
    <property type="entry name" value="Meis2 homeobox isoform 2c"/>
    <property type="match status" value="1"/>
</dbReference>
<evidence type="ECO:0000256" key="5">
    <source>
        <dbReference type="PROSITE-ProRule" id="PRU00108"/>
    </source>
</evidence>
<evidence type="ECO:0000313" key="8">
    <source>
        <dbReference type="EMBL" id="KAK2566632.1"/>
    </source>
</evidence>
<dbReference type="GO" id="GO:0006355">
    <property type="term" value="P:regulation of DNA-templated transcription"/>
    <property type="evidence" value="ECO:0007669"/>
    <property type="project" value="InterPro"/>
</dbReference>
<reference evidence="8" key="1">
    <citation type="journal article" date="2023" name="G3 (Bethesda)">
        <title>Whole genome assembly and annotation of the endangered Caribbean coral Acropora cervicornis.</title>
        <authorList>
            <person name="Selwyn J.D."/>
            <person name="Vollmer S.V."/>
        </authorList>
    </citation>
    <scope>NUCLEOTIDE SEQUENCE</scope>
    <source>
        <strain evidence="8">K2</strain>
    </source>
</reference>
<accession>A0AAD9QSA8</accession>
<dbReference type="AlphaFoldDB" id="A0AAD9QSA8"/>
<dbReference type="Pfam" id="PF05920">
    <property type="entry name" value="Homeobox_KN"/>
    <property type="match status" value="1"/>
</dbReference>
<dbReference type="GO" id="GO:0005634">
    <property type="term" value="C:nucleus"/>
    <property type="evidence" value="ECO:0007669"/>
    <property type="project" value="UniProtKB-SubCell"/>
</dbReference>
<dbReference type="GO" id="GO:0003677">
    <property type="term" value="F:DNA binding"/>
    <property type="evidence" value="ECO:0007669"/>
    <property type="project" value="UniProtKB-UniRule"/>
</dbReference>
<comment type="subcellular location">
    <subcellularLocation>
        <location evidence="5">Nucleus</location>
    </subcellularLocation>
</comment>
<comment type="similarity">
    <text evidence="1">Belongs to the TALE/MEIS homeobox family.</text>
</comment>
<evidence type="ECO:0000256" key="3">
    <source>
        <dbReference type="ARBA" id="ARBA00023155"/>
    </source>
</evidence>
<feature type="domain" description="Homeobox" evidence="7">
    <location>
        <begin position="344"/>
        <end position="407"/>
    </location>
</feature>
<evidence type="ECO:0000313" key="9">
    <source>
        <dbReference type="Proteomes" id="UP001249851"/>
    </source>
</evidence>
<dbReference type="PANTHER" id="PTHR11850">
    <property type="entry name" value="HOMEOBOX PROTEIN TRANSCRIPTION FACTORS"/>
    <property type="match status" value="1"/>
</dbReference>